<dbReference type="GO" id="GO:0000723">
    <property type="term" value="P:telomere maintenance"/>
    <property type="evidence" value="ECO:0007669"/>
    <property type="project" value="InterPro"/>
</dbReference>
<gene>
    <name evidence="4" type="ORF">F5878DRAFT_526140</name>
</gene>
<dbReference type="GO" id="GO:0043139">
    <property type="term" value="F:5'-3' DNA helicase activity"/>
    <property type="evidence" value="ECO:0007669"/>
    <property type="project" value="UniProtKB-EC"/>
</dbReference>
<dbReference type="Pfam" id="PF05970">
    <property type="entry name" value="PIF1"/>
    <property type="match status" value="1"/>
</dbReference>
<comment type="similarity">
    <text evidence="1">Belongs to the helicase family.</text>
</comment>
<keyword evidence="1" id="KW-0547">Nucleotide-binding</keyword>
<keyword evidence="1" id="KW-0347">Helicase</keyword>
<dbReference type="GO" id="GO:0006281">
    <property type="term" value="P:DNA repair"/>
    <property type="evidence" value="ECO:0007669"/>
    <property type="project" value="UniProtKB-KW"/>
</dbReference>
<feature type="non-terminal residue" evidence="4">
    <location>
        <position position="123"/>
    </location>
</feature>
<evidence type="ECO:0000313" key="5">
    <source>
        <dbReference type="Proteomes" id="UP001163846"/>
    </source>
</evidence>
<dbReference type="GO" id="GO:0006310">
    <property type="term" value="P:DNA recombination"/>
    <property type="evidence" value="ECO:0007669"/>
    <property type="project" value="UniProtKB-KW"/>
</dbReference>
<sequence length="123" mass="13489">MLNAKDLTASLDHPKYNSYDPEPALEAVSPDSLKADQRRAFDIVQWHLQQTLSGREPPPLRMVIHGEGGTGKSKVIATITEMFQRMNVIDMLVKSAYTGIAASVIEGKTTHVIAALSTQNNSR</sequence>
<dbReference type="InterPro" id="IPR027417">
    <property type="entry name" value="P-loop_NTPase"/>
</dbReference>
<dbReference type="GO" id="GO:0005524">
    <property type="term" value="F:ATP binding"/>
    <property type="evidence" value="ECO:0007669"/>
    <property type="project" value="UniProtKB-KW"/>
</dbReference>
<organism evidence="4 5">
    <name type="scientific">Lentinula raphanica</name>
    <dbReference type="NCBI Taxonomy" id="153919"/>
    <lineage>
        <taxon>Eukaryota</taxon>
        <taxon>Fungi</taxon>
        <taxon>Dikarya</taxon>
        <taxon>Basidiomycota</taxon>
        <taxon>Agaricomycotina</taxon>
        <taxon>Agaricomycetes</taxon>
        <taxon>Agaricomycetidae</taxon>
        <taxon>Agaricales</taxon>
        <taxon>Marasmiineae</taxon>
        <taxon>Omphalotaceae</taxon>
        <taxon>Lentinula</taxon>
    </lineage>
</organism>
<keyword evidence="1" id="KW-0227">DNA damage</keyword>
<reference evidence="4" key="1">
    <citation type="submission" date="2022-08" db="EMBL/GenBank/DDBJ databases">
        <authorList>
            <consortium name="DOE Joint Genome Institute"/>
            <person name="Min B."/>
            <person name="Riley R."/>
            <person name="Sierra-Patev S."/>
            <person name="Naranjo-Ortiz M."/>
            <person name="Looney B."/>
            <person name="Konkel Z."/>
            <person name="Slot J.C."/>
            <person name="Sakamoto Y."/>
            <person name="Steenwyk J.L."/>
            <person name="Rokas A."/>
            <person name="Carro J."/>
            <person name="Camarero S."/>
            <person name="Ferreira P."/>
            <person name="Molpeceres G."/>
            <person name="Ruiz-Duenas F.J."/>
            <person name="Serrano A."/>
            <person name="Henrissat B."/>
            <person name="Drula E."/>
            <person name="Hughes K.W."/>
            <person name="Mata J.L."/>
            <person name="Ishikawa N.K."/>
            <person name="Vargas-Isla R."/>
            <person name="Ushijima S."/>
            <person name="Smith C.A."/>
            <person name="Ahrendt S."/>
            <person name="Andreopoulos W."/>
            <person name="He G."/>
            <person name="Labutti K."/>
            <person name="Lipzen A."/>
            <person name="Ng V."/>
            <person name="Sandor L."/>
            <person name="Barry K."/>
            <person name="Martinez A.T."/>
            <person name="Xiao Y."/>
            <person name="Gibbons J.G."/>
            <person name="Terashima K."/>
            <person name="Hibbett D.S."/>
            <person name="Grigoriev I.V."/>
        </authorList>
    </citation>
    <scope>NUCLEOTIDE SEQUENCE</scope>
    <source>
        <strain evidence="4">TFB9207</strain>
    </source>
</reference>
<feature type="region of interest" description="Disordered" evidence="2">
    <location>
        <begin position="1"/>
        <end position="25"/>
    </location>
</feature>
<comment type="caution">
    <text evidence="4">The sequence shown here is derived from an EMBL/GenBank/DDBJ whole genome shotgun (WGS) entry which is preliminary data.</text>
</comment>
<keyword evidence="5" id="KW-1185">Reference proteome</keyword>
<protein>
    <recommendedName>
        <fullName evidence="1">ATP-dependent DNA helicase</fullName>
        <ecNumber evidence="1">5.6.2.3</ecNumber>
    </recommendedName>
</protein>
<name>A0AA38UKK2_9AGAR</name>
<comment type="catalytic activity">
    <reaction evidence="1">
        <text>ATP + H2O = ADP + phosphate + H(+)</text>
        <dbReference type="Rhea" id="RHEA:13065"/>
        <dbReference type="ChEBI" id="CHEBI:15377"/>
        <dbReference type="ChEBI" id="CHEBI:15378"/>
        <dbReference type="ChEBI" id="CHEBI:30616"/>
        <dbReference type="ChEBI" id="CHEBI:43474"/>
        <dbReference type="ChEBI" id="CHEBI:456216"/>
        <dbReference type="EC" id="5.6.2.3"/>
    </reaction>
</comment>
<comment type="cofactor">
    <cofactor evidence="1">
        <name>Mg(2+)</name>
        <dbReference type="ChEBI" id="CHEBI:18420"/>
    </cofactor>
</comment>
<evidence type="ECO:0000256" key="1">
    <source>
        <dbReference type="RuleBase" id="RU363044"/>
    </source>
</evidence>
<dbReference type="EC" id="5.6.2.3" evidence="1"/>
<evidence type="ECO:0000259" key="3">
    <source>
        <dbReference type="Pfam" id="PF05970"/>
    </source>
</evidence>
<dbReference type="SUPFAM" id="SSF52540">
    <property type="entry name" value="P-loop containing nucleoside triphosphate hydrolases"/>
    <property type="match status" value="1"/>
</dbReference>
<keyword evidence="1" id="KW-0233">DNA recombination</keyword>
<accession>A0AA38UKK2</accession>
<keyword evidence="1" id="KW-0067">ATP-binding</keyword>
<evidence type="ECO:0000313" key="4">
    <source>
        <dbReference type="EMBL" id="KAJ3844231.1"/>
    </source>
</evidence>
<keyword evidence="1" id="KW-0378">Hydrolase</keyword>
<dbReference type="InterPro" id="IPR051055">
    <property type="entry name" value="PIF1_helicase"/>
</dbReference>
<dbReference type="PANTHER" id="PTHR47642:SF6">
    <property type="entry name" value="ATP-DEPENDENT DNA HELICASE"/>
    <property type="match status" value="1"/>
</dbReference>
<proteinExistence type="inferred from homology"/>
<dbReference type="AlphaFoldDB" id="A0AA38UKK2"/>
<dbReference type="EMBL" id="MU805957">
    <property type="protein sequence ID" value="KAJ3844231.1"/>
    <property type="molecule type" value="Genomic_DNA"/>
</dbReference>
<dbReference type="Proteomes" id="UP001163846">
    <property type="component" value="Unassembled WGS sequence"/>
</dbReference>
<evidence type="ECO:0000256" key="2">
    <source>
        <dbReference type="SAM" id="MobiDB-lite"/>
    </source>
</evidence>
<dbReference type="InterPro" id="IPR010285">
    <property type="entry name" value="DNA_helicase_pif1-like_DEAD"/>
</dbReference>
<dbReference type="GO" id="GO:0016787">
    <property type="term" value="F:hydrolase activity"/>
    <property type="evidence" value="ECO:0007669"/>
    <property type="project" value="UniProtKB-KW"/>
</dbReference>
<keyword evidence="1" id="KW-0234">DNA repair</keyword>
<dbReference type="PANTHER" id="PTHR47642">
    <property type="entry name" value="ATP-DEPENDENT DNA HELICASE"/>
    <property type="match status" value="1"/>
</dbReference>
<dbReference type="Gene3D" id="3.40.50.300">
    <property type="entry name" value="P-loop containing nucleotide triphosphate hydrolases"/>
    <property type="match status" value="1"/>
</dbReference>
<feature type="domain" description="DNA helicase Pif1-like DEAD-box helicase" evidence="3">
    <location>
        <begin position="34"/>
        <end position="119"/>
    </location>
</feature>